<dbReference type="Pfam" id="PF09860">
    <property type="entry name" value="DUF2087"/>
    <property type="match status" value="1"/>
</dbReference>
<protein>
    <submittedName>
        <fullName evidence="2">DUF2087 domain-containing protein</fullName>
    </submittedName>
</protein>
<keyword evidence="3" id="KW-1185">Reference proteome</keyword>
<dbReference type="RefSeq" id="WP_137645329.1">
    <property type="nucleotide sequence ID" value="NZ_BAABRM010000015.1"/>
</dbReference>
<accession>A0ABV6K3N6</accession>
<evidence type="ECO:0000313" key="3">
    <source>
        <dbReference type="Proteomes" id="UP001589855"/>
    </source>
</evidence>
<organism evidence="2 3">
    <name type="scientific">Lactiplantibacillus plajomi</name>
    <dbReference type="NCBI Taxonomy" id="1457217"/>
    <lineage>
        <taxon>Bacteria</taxon>
        <taxon>Bacillati</taxon>
        <taxon>Bacillota</taxon>
        <taxon>Bacilli</taxon>
        <taxon>Lactobacillales</taxon>
        <taxon>Lactobacillaceae</taxon>
        <taxon>Lactiplantibacillus</taxon>
    </lineage>
</organism>
<proteinExistence type="predicted"/>
<name>A0ABV6K3N6_9LACO</name>
<dbReference type="Proteomes" id="UP001589855">
    <property type="component" value="Unassembled WGS sequence"/>
</dbReference>
<reference evidence="2 3" key="1">
    <citation type="submission" date="2024-09" db="EMBL/GenBank/DDBJ databases">
        <authorList>
            <person name="Sun Q."/>
            <person name="Mori K."/>
        </authorList>
    </citation>
    <scope>NUCLEOTIDE SEQUENCE [LARGE SCALE GENOMIC DNA]</scope>
    <source>
        <strain evidence="2 3">TBRC 4575</strain>
    </source>
</reference>
<dbReference type="EMBL" id="JBHLUK010000066">
    <property type="protein sequence ID" value="MFC0424076.1"/>
    <property type="molecule type" value="Genomic_DNA"/>
</dbReference>
<evidence type="ECO:0000259" key="1">
    <source>
        <dbReference type="Pfam" id="PF09860"/>
    </source>
</evidence>
<comment type="caution">
    <text evidence="2">The sequence shown here is derived from an EMBL/GenBank/DDBJ whole genome shotgun (WGS) entry which is preliminary data.</text>
</comment>
<sequence length="228" mass="25781">MVLSAFSLTDLKRGYHETTTGLQCNYCQVQWSPATAVNLIDAHLTLVHGGNLFQLLHADNRYNSLTVNQRDLLTGFSAGLKDQALAEQMQVAPATIRHQKFTFREKAKRARLYLAIYDSVFAPAANQPVVTAPKTPKLSEAETAAALQHYFDFSRQPAQLKQWPRKTAVRQVILDRIVTELPVDQHFSTNALDQQLSRIYFDPATLRRQLVATGRLKQTGTDYWRPAK</sequence>
<feature type="domain" description="DUF2087" evidence="1">
    <location>
        <begin position="159"/>
        <end position="225"/>
    </location>
</feature>
<gene>
    <name evidence="2" type="ORF">ACFFGS_08100</name>
</gene>
<evidence type="ECO:0000313" key="2">
    <source>
        <dbReference type="EMBL" id="MFC0424076.1"/>
    </source>
</evidence>
<dbReference type="InterPro" id="IPR018656">
    <property type="entry name" value="DUF2087"/>
</dbReference>